<organism evidence="1 2">
    <name type="scientific">Xaviernesmea rhizosphaerae</name>
    <dbReference type="NCBI Taxonomy" id="1672749"/>
    <lineage>
        <taxon>Bacteria</taxon>
        <taxon>Pseudomonadati</taxon>
        <taxon>Pseudomonadota</taxon>
        <taxon>Alphaproteobacteria</taxon>
        <taxon>Hyphomicrobiales</taxon>
        <taxon>Rhizobiaceae</taxon>
        <taxon>Rhizobium/Agrobacterium group</taxon>
        <taxon>Xaviernesmea</taxon>
    </lineage>
</organism>
<name>A0A1Q9AMT8_9HYPH</name>
<accession>A0A1Q9AMT8</accession>
<dbReference type="AlphaFoldDB" id="A0A1Q9AMT8"/>
<dbReference type="Proteomes" id="UP000186143">
    <property type="component" value="Unassembled WGS sequence"/>
</dbReference>
<dbReference type="STRING" id="1672749.BJF92_11180"/>
<protein>
    <recommendedName>
        <fullName evidence="3">SMODS and SLOG-associating 2TM effector domain-containing protein</fullName>
    </recommendedName>
</protein>
<evidence type="ECO:0000313" key="1">
    <source>
        <dbReference type="EMBL" id="OLP56646.1"/>
    </source>
</evidence>
<gene>
    <name evidence="1" type="ORF">BJF92_11180</name>
</gene>
<comment type="caution">
    <text evidence="1">The sequence shown here is derived from an EMBL/GenBank/DDBJ whole genome shotgun (WGS) entry which is preliminary data.</text>
</comment>
<proteinExistence type="predicted"/>
<dbReference type="EMBL" id="MKIO01000021">
    <property type="protein sequence ID" value="OLP56646.1"/>
    <property type="molecule type" value="Genomic_DNA"/>
</dbReference>
<evidence type="ECO:0008006" key="3">
    <source>
        <dbReference type="Google" id="ProtNLM"/>
    </source>
</evidence>
<evidence type="ECO:0000313" key="2">
    <source>
        <dbReference type="Proteomes" id="UP000186143"/>
    </source>
</evidence>
<sequence length="180" mass="20489">MDRDLIRFNVLRNALYHTSRRLTFERWNRWCNLAVLLLGASAFAEASRRLQISEIALYTGFATALIGGLQLVFDFAGKARDHQALQRDYYHLLADIEECTDATDAVRAAWQGRISRIAADEPPMLRALDAKAYNDALAGMVGFPQDQRLIIPAWHRIFGQFWAFEGHNYRMVCEVPGKSA</sequence>
<reference evidence="1 2" key="1">
    <citation type="submission" date="2016-09" db="EMBL/GenBank/DDBJ databases">
        <title>Rhizobium sp. nov., a novel species isolated from the rice rhizosphere.</title>
        <authorList>
            <person name="Zhao J."/>
            <person name="Zhang X."/>
        </authorList>
    </citation>
    <scope>NUCLEOTIDE SEQUENCE [LARGE SCALE GENOMIC DNA]</scope>
    <source>
        <strain evidence="1 2">MH17</strain>
    </source>
</reference>